<proteinExistence type="predicted"/>
<sequence>MARKNIAVAAFLSAAVLLISGCAAGFDAATNTQGDSGNGRSMDVGALQIRNATIVVDPVDTSRATVLMTVINTDDSVDDVLDGVAAAKSVGVVGEVNIPLPHKDVVNVGFESEYRIVLTSVTGGLEPGVFVNLSFMFASGQSAPMSLLVNEKAGFYADIEIPAGAIEEVAPEPVQSAS</sequence>
<reference evidence="1" key="1">
    <citation type="submission" date="2014-06" db="EMBL/GenBank/DDBJ databases">
        <title>Key roles for freshwater Actinobacteria revealed by deep metagenomic sequencing.</title>
        <authorList>
            <person name="Ghai R."/>
            <person name="Mizuno C.M."/>
            <person name="Picazo A."/>
            <person name="Camacho A."/>
            <person name="Rodriguez-Valera F."/>
        </authorList>
    </citation>
    <scope>NUCLEOTIDE SEQUENCE</scope>
</reference>
<organism evidence="1">
    <name type="scientific">freshwater metagenome</name>
    <dbReference type="NCBI Taxonomy" id="449393"/>
    <lineage>
        <taxon>unclassified sequences</taxon>
        <taxon>metagenomes</taxon>
        <taxon>ecological metagenomes</taxon>
    </lineage>
</organism>
<protein>
    <submittedName>
        <fullName evidence="1">Uncharacterized protein</fullName>
    </submittedName>
</protein>
<name>A0A094SKM7_9ZZZZ</name>
<dbReference type="PROSITE" id="PS51257">
    <property type="entry name" value="PROKAR_LIPOPROTEIN"/>
    <property type="match status" value="1"/>
</dbReference>
<accession>A0A094SKM7</accession>
<evidence type="ECO:0000313" key="1">
    <source>
        <dbReference type="EMBL" id="KGA19043.1"/>
    </source>
</evidence>
<dbReference type="AlphaFoldDB" id="A0A094SKM7"/>
<gene>
    <name evidence="1" type="ORF">GM51_7240</name>
</gene>
<dbReference type="EMBL" id="JNSL01000035">
    <property type="protein sequence ID" value="KGA19043.1"/>
    <property type="molecule type" value="Genomic_DNA"/>
</dbReference>
<comment type="caution">
    <text evidence="1">The sequence shown here is derived from an EMBL/GenBank/DDBJ whole genome shotgun (WGS) entry which is preliminary data.</text>
</comment>